<accession>A0ABW4CZ57</accession>
<feature type="domain" description="DUF6997" evidence="2">
    <location>
        <begin position="98"/>
        <end position="271"/>
    </location>
</feature>
<feature type="domain" description="DUF7226" evidence="3">
    <location>
        <begin position="328"/>
        <end position="449"/>
    </location>
</feature>
<dbReference type="InterPro" id="IPR054265">
    <property type="entry name" value="DUF6996"/>
</dbReference>
<sequence>MARGTNKANKNDVWQRIFDTVGDEITESIGEKGYFDITASELKDFSNQLNGPDVRNLAKFDRSYSLPTPFKAGVQDIKNYINIMPLGYVDKIYTYRLGRFNAYANLAIDETKQPELIRFPDIQTISPDTIPSENTYIDAAFSSGMLNKALDDGGSQFLPVLHGRMGSGPMEFNIGVDRPQKLTVNGAQIEIDATFENNQSIVIIEAKAVPEADFLVRQLYYPYYVIHHRGVTKPVRPAFLSLLGGNYYFNEYEFTDPHNYSTIQMVRQRSFRFLDNSPITEKKVVDIYKSSKVVTEPVEIVFPQANSYIKLVKTLSLLNDAYHDDDIASQGLHKQDIASVFGYAERQGDYYGNLVWYLGLCTKVKNTYVINHNGRKLLRELDTNEGKLSLIGLLLQHQPFRIVFKFFLDNPKKRTVALSLDDKLELANKVKPYLNTDYNESTMKRRIESTAALVHSVIFDAIDDN</sequence>
<proteinExistence type="predicted"/>
<dbReference type="EMBL" id="JBHTOD010000002">
    <property type="protein sequence ID" value="MFD1454584.1"/>
    <property type="molecule type" value="Genomic_DNA"/>
</dbReference>
<dbReference type="Pfam" id="PF23871">
    <property type="entry name" value="DUF7226"/>
    <property type="match status" value="1"/>
</dbReference>
<evidence type="ECO:0000313" key="5">
    <source>
        <dbReference type="Proteomes" id="UP001597189"/>
    </source>
</evidence>
<evidence type="ECO:0000259" key="1">
    <source>
        <dbReference type="Pfam" id="PF22515"/>
    </source>
</evidence>
<name>A0ABW4CZ57_9LACO</name>
<dbReference type="InterPro" id="IPR054266">
    <property type="entry name" value="DUF6997"/>
</dbReference>
<evidence type="ECO:0000259" key="2">
    <source>
        <dbReference type="Pfam" id="PF22518"/>
    </source>
</evidence>
<reference evidence="5" key="1">
    <citation type="journal article" date="2019" name="Int. J. Syst. Evol. Microbiol.">
        <title>The Global Catalogue of Microorganisms (GCM) 10K type strain sequencing project: providing services to taxonomists for standard genome sequencing and annotation.</title>
        <authorList>
            <consortium name="The Broad Institute Genomics Platform"/>
            <consortium name="The Broad Institute Genome Sequencing Center for Infectious Disease"/>
            <person name="Wu L."/>
            <person name="Ma J."/>
        </authorList>
    </citation>
    <scope>NUCLEOTIDE SEQUENCE [LARGE SCALE GENOMIC DNA]</scope>
    <source>
        <strain evidence="5">CCM 8979</strain>
    </source>
</reference>
<dbReference type="Pfam" id="PF22515">
    <property type="entry name" value="DUF6996"/>
    <property type="match status" value="1"/>
</dbReference>
<evidence type="ECO:0000313" key="4">
    <source>
        <dbReference type="EMBL" id="MFD1454584.1"/>
    </source>
</evidence>
<feature type="domain" description="DUF6996" evidence="1">
    <location>
        <begin position="11"/>
        <end position="86"/>
    </location>
</feature>
<evidence type="ECO:0000259" key="3">
    <source>
        <dbReference type="Pfam" id="PF23871"/>
    </source>
</evidence>
<protein>
    <submittedName>
        <fullName evidence="4">Type II restriction enzyme</fullName>
    </submittedName>
</protein>
<dbReference type="Proteomes" id="UP001597189">
    <property type="component" value="Unassembled WGS sequence"/>
</dbReference>
<dbReference type="RefSeq" id="WP_203643373.1">
    <property type="nucleotide sequence ID" value="NZ_BOLN01000002.1"/>
</dbReference>
<dbReference type="InterPro" id="IPR055650">
    <property type="entry name" value="DUF7226"/>
</dbReference>
<organism evidence="4 5">
    <name type="scientific">Levilactobacillus lanxiensis</name>
    <dbReference type="NCBI Taxonomy" id="2799568"/>
    <lineage>
        <taxon>Bacteria</taxon>
        <taxon>Bacillati</taxon>
        <taxon>Bacillota</taxon>
        <taxon>Bacilli</taxon>
        <taxon>Lactobacillales</taxon>
        <taxon>Lactobacillaceae</taxon>
        <taxon>Levilactobacillus</taxon>
    </lineage>
</organism>
<comment type="caution">
    <text evidence="4">The sequence shown here is derived from an EMBL/GenBank/DDBJ whole genome shotgun (WGS) entry which is preliminary data.</text>
</comment>
<keyword evidence="5" id="KW-1185">Reference proteome</keyword>
<gene>
    <name evidence="4" type="ORF">ACFQ44_02665</name>
</gene>
<dbReference type="Pfam" id="PF22518">
    <property type="entry name" value="DUF6997"/>
    <property type="match status" value="1"/>
</dbReference>